<sequence>MSPRPKNPRVPPQPLTFEPGDFTQLGDSPLARITFSSSPYALPWGQLRTWGPISHCRWDPQPPPPGEHPGVGVLYTADELLSCAAEVFANTRLIDTRSDAPVLQVWYPTRPLQLLDLSTNWALRNGASVSLDSASRATCRAWSRAIWEQRPSLDGLRVRSTMTGGLMTVLFSTAADSIPPFPAETAPLDDPTVHALLCELAPQIGYDVV</sequence>
<dbReference type="Pfam" id="PF08808">
    <property type="entry name" value="RES"/>
    <property type="match status" value="1"/>
</dbReference>
<evidence type="ECO:0000313" key="3">
    <source>
        <dbReference type="Proteomes" id="UP000250006"/>
    </source>
</evidence>
<protein>
    <submittedName>
        <fullName evidence="2">RES domain</fullName>
    </submittedName>
</protein>
<evidence type="ECO:0000259" key="1">
    <source>
        <dbReference type="Pfam" id="PF08808"/>
    </source>
</evidence>
<comment type="caution">
    <text evidence="2">The sequence shown here is derived from an EMBL/GenBank/DDBJ whole genome shotgun (WGS) entry which is preliminary data.</text>
</comment>
<dbReference type="Proteomes" id="UP000250006">
    <property type="component" value="Unassembled WGS sequence"/>
</dbReference>
<keyword evidence="3" id="KW-1185">Reference proteome</keyword>
<reference evidence="2 3" key="1">
    <citation type="submission" date="2018-06" db="EMBL/GenBank/DDBJ databases">
        <authorList>
            <consortium name="Pathogen Informatics"/>
            <person name="Doyle S."/>
        </authorList>
    </citation>
    <scope>NUCLEOTIDE SEQUENCE [LARGE SCALE GENOMIC DNA]</scope>
    <source>
        <strain evidence="2 3">NCTC11535</strain>
    </source>
</reference>
<dbReference type="InterPro" id="IPR014914">
    <property type="entry name" value="RES_dom"/>
</dbReference>
<evidence type="ECO:0000313" key="2">
    <source>
        <dbReference type="EMBL" id="SPT52624.1"/>
    </source>
</evidence>
<dbReference type="EMBL" id="UAPQ01000001">
    <property type="protein sequence ID" value="SPT52624.1"/>
    <property type="molecule type" value="Genomic_DNA"/>
</dbReference>
<organism evidence="2 3">
    <name type="scientific">Actinomyces bovis</name>
    <dbReference type="NCBI Taxonomy" id="1658"/>
    <lineage>
        <taxon>Bacteria</taxon>
        <taxon>Bacillati</taxon>
        <taxon>Actinomycetota</taxon>
        <taxon>Actinomycetes</taxon>
        <taxon>Actinomycetales</taxon>
        <taxon>Actinomycetaceae</taxon>
        <taxon>Actinomyces</taxon>
    </lineage>
</organism>
<dbReference type="RefSeq" id="WP_229116727.1">
    <property type="nucleotide sequence ID" value="NZ_UAPQ01000001.1"/>
</dbReference>
<proteinExistence type="predicted"/>
<gene>
    <name evidence="2" type="ORF">NCTC11535_00275</name>
</gene>
<name>A0ABY1VKI9_9ACTO</name>
<feature type="domain" description="RES" evidence="1">
    <location>
        <begin position="50"/>
        <end position="180"/>
    </location>
</feature>
<accession>A0ABY1VKI9</accession>